<comment type="caution">
    <text evidence="2">The sequence shown here is derived from an EMBL/GenBank/DDBJ whole genome shotgun (WGS) entry which is preliminary data.</text>
</comment>
<organism evidence="2 3">
    <name type="scientific">Populus tomentosa</name>
    <name type="common">Chinese white poplar</name>
    <dbReference type="NCBI Taxonomy" id="118781"/>
    <lineage>
        <taxon>Eukaryota</taxon>
        <taxon>Viridiplantae</taxon>
        <taxon>Streptophyta</taxon>
        <taxon>Embryophyta</taxon>
        <taxon>Tracheophyta</taxon>
        <taxon>Spermatophyta</taxon>
        <taxon>Magnoliopsida</taxon>
        <taxon>eudicotyledons</taxon>
        <taxon>Gunneridae</taxon>
        <taxon>Pentapetalae</taxon>
        <taxon>rosids</taxon>
        <taxon>fabids</taxon>
        <taxon>Malpighiales</taxon>
        <taxon>Salicaceae</taxon>
        <taxon>Saliceae</taxon>
        <taxon>Populus</taxon>
    </lineage>
</organism>
<proteinExistence type="predicted"/>
<gene>
    <name evidence="2" type="ORF">POTOM_016551</name>
</gene>
<accession>A0A8X8A2R0</accession>
<dbReference type="OrthoDB" id="206201at2759"/>
<dbReference type="EMBL" id="JAAWWB010000008">
    <property type="protein sequence ID" value="KAG6776763.1"/>
    <property type="molecule type" value="Genomic_DNA"/>
</dbReference>
<dbReference type="AlphaFoldDB" id="A0A8X8A2R0"/>
<evidence type="ECO:0000256" key="1">
    <source>
        <dbReference type="SAM" id="Phobius"/>
    </source>
</evidence>
<keyword evidence="3" id="KW-1185">Reference proteome</keyword>
<evidence type="ECO:0008006" key="4">
    <source>
        <dbReference type="Google" id="ProtNLM"/>
    </source>
</evidence>
<keyword evidence="1" id="KW-0812">Transmembrane</keyword>
<keyword evidence="1" id="KW-1133">Transmembrane helix</keyword>
<name>A0A8X8A2R0_POPTO</name>
<keyword evidence="1" id="KW-0472">Membrane</keyword>
<sequence>MVACTRSTSKSLPFPLLLSITYKITSNNRKIITSCVCMAYGTLFLSASLMPELMFLSVLKMIKTNKKKISVYLVLLEGETLEFHGSHLSHEGRKSVHTTPSQANKLKDATRVRLVEKAGAQAIATDLNTSVDFFSPFDVVGHGSTVNILHRIFLINLRAADSVAQATMDGSADILTLSVGQDELPEDDIPFSRVCDVFMLFARGVGVLVAQAAGNHTGQPFQLLCIAARSTDRSCLSSVLGNGQKLGGAGLPGMADWWSMVGIHQYTFCTYVKT</sequence>
<reference evidence="2" key="1">
    <citation type="journal article" date="2020" name="bioRxiv">
        <title>Hybrid origin of Populus tomentosa Carr. identified through genome sequencing and phylogenomic analysis.</title>
        <authorList>
            <person name="An X."/>
            <person name="Gao K."/>
            <person name="Chen Z."/>
            <person name="Li J."/>
            <person name="Yang X."/>
            <person name="Yang X."/>
            <person name="Zhou J."/>
            <person name="Guo T."/>
            <person name="Zhao T."/>
            <person name="Huang S."/>
            <person name="Miao D."/>
            <person name="Khan W.U."/>
            <person name="Rao P."/>
            <person name="Ye M."/>
            <person name="Lei B."/>
            <person name="Liao W."/>
            <person name="Wang J."/>
            <person name="Ji L."/>
            <person name="Li Y."/>
            <person name="Guo B."/>
            <person name="Mustafa N.S."/>
            <person name="Li S."/>
            <person name="Yun Q."/>
            <person name="Keller S.R."/>
            <person name="Mao J."/>
            <person name="Zhang R."/>
            <person name="Strauss S.H."/>
        </authorList>
    </citation>
    <scope>NUCLEOTIDE SEQUENCE</scope>
    <source>
        <strain evidence="2">GM15</strain>
        <tissue evidence="2">Leaf</tissue>
    </source>
</reference>
<evidence type="ECO:0000313" key="3">
    <source>
        <dbReference type="Proteomes" id="UP000886885"/>
    </source>
</evidence>
<protein>
    <recommendedName>
        <fullName evidence="4">Peptidase S8/S53 domain-containing protein</fullName>
    </recommendedName>
</protein>
<dbReference type="Proteomes" id="UP000886885">
    <property type="component" value="Chromosome 4D"/>
</dbReference>
<evidence type="ECO:0000313" key="2">
    <source>
        <dbReference type="EMBL" id="KAG6776763.1"/>
    </source>
</evidence>
<feature type="transmembrane region" description="Helical" evidence="1">
    <location>
        <begin position="31"/>
        <end position="59"/>
    </location>
</feature>